<gene>
    <name evidence="1" type="ORF">GQ55_2G422800</name>
</gene>
<dbReference type="Gramene" id="PUZ72784">
    <property type="protein sequence ID" value="PUZ72784"/>
    <property type="gene ID" value="GQ55_2G422800"/>
</dbReference>
<proteinExistence type="predicted"/>
<sequence>MIRDLLQMEERKQLRVINLLWHWWLETNRVREGEKRRDSAQLGFLIARTADEFLAIGKEATVAGPKQRKQWKKPMQGTYKINCEHIRHQRADGDM</sequence>
<dbReference type="Proteomes" id="UP000244336">
    <property type="component" value="Chromosome 2"/>
</dbReference>
<name>A0A2T7EY79_9POAL</name>
<reference evidence="1 2" key="1">
    <citation type="submission" date="2018-04" db="EMBL/GenBank/DDBJ databases">
        <title>WGS assembly of Panicum hallii var. hallii HAL2.</title>
        <authorList>
            <person name="Lovell J."/>
            <person name="Jenkins J."/>
            <person name="Lowry D."/>
            <person name="Mamidi S."/>
            <person name="Sreedasyam A."/>
            <person name="Weng X."/>
            <person name="Barry K."/>
            <person name="Bonette J."/>
            <person name="Campitelli B."/>
            <person name="Daum C."/>
            <person name="Gordon S."/>
            <person name="Gould B."/>
            <person name="Lipzen A."/>
            <person name="MacQueen A."/>
            <person name="Palacio-Mejia J."/>
            <person name="Plott C."/>
            <person name="Shakirov E."/>
            <person name="Shu S."/>
            <person name="Yoshinaga Y."/>
            <person name="Zane M."/>
            <person name="Rokhsar D."/>
            <person name="Grimwood J."/>
            <person name="Schmutz J."/>
            <person name="Juenger T."/>
        </authorList>
    </citation>
    <scope>NUCLEOTIDE SEQUENCE [LARGE SCALE GENOMIC DNA]</scope>
    <source>
        <strain evidence="2">cv. HAL2</strain>
    </source>
</reference>
<organism evidence="1 2">
    <name type="scientific">Panicum hallii var. hallii</name>
    <dbReference type="NCBI Taxonomy" id="1504633"/>
    <lineage>
        <taxon>Eukaryota</taxon>
        <taxon>Viridiplantae</taxon>
        <taxon>Streptophyta</taxon>
        <taxon>Embryophyta</taxon>
        <taxon>Tracheophyta</taxon>
        <taxon>Spermatophyta</taxon>
        <taxon>Magnoliopsida</taxon>
        <taxon>Liliopsida</taxon>
        <taxon>Poales</taxon>
        <taxon>Poaceae</taxon>
        <taxon>PACMAD clade</taxon>
        <taxon>Panicoideae</taxon>
        <taxon>Panicodae</taxon>
        <taxon>Paniceae</taxon>
        <taxon>Panicinae</taxon>
        <taxon>Panicum</taxon>
        <taxon>Panicum sect. Panicum</taxon>
    </lineage>
</organism>
<dbReference type="OrthoDB" id="679727at2759"/>
<dbReference type="AlphaFoldDB" id="A0A2T7EY79"/>
<dbReference type="EMBL" id="CM009750">
    <property type="protein sequence ID" value="PUZ72784.1"/>
    <property type="molecule type" value="Genomic_DNA"/>
</dbReference>
<protein>
    <submittedName>
        <fullName evidence="1">Uncharacterized protein</fullName>
    </submittedName>
</protein>
<evidence type="ECO:0000313" key="2">
    <source>
        <dbReference type="Proteomes" id="UP000244336"/>
    </source>
</evidence>
<accession>A0A2T7EY79</accession>
<keyword evidence="2" id="KW-1185">Reference proteome</keyword>
<evidence type="ECO:0000313" key="1">
    <source>
        <dbReference type="EMBL" id="PUZ72784.1"/>
    </source>
</evidence>